<protein>
    <submittedName>
        <fullName evidence="2">Uncharacterized protein</fullName>
    </submittedName>
</protein>
<reference evidence="2 3" key="1">
    <citation type="journal article" date="2011" name="Cell">
        <title>Insight into structure and assembly of the nuclear pore complex by utilizing the genome of a eukaryotic thermophile.</title>
        <authorList>
            <person name="Amlacher S."/>
            <person name="Sarges P."/>
            <person name="Flemming D."/>
            <person name="van Noort V."/>
            <person name="Kunze R."/>
            <person name="Devos D.P."/>
            <person name="Arumugam M."/>
            <person name="Bork P."/>
            <person name="Hurt E."/>
        </authorList>
    </citation>
    <scope>NUCLEOTIDE SEQUENCE [LARGE SCALE GENOMIC DNA]</scope>
    <source>
        <strain evidence="3">DSM 1495 / CBS 144.50 / IMI 039719</strain>
    </source>
</reference>
<dbReference type="eggNOG" id="ENOG502RJEQ">
    <property type="taxonomic scope" value="Eukaryota"/>
</dbReference>
<dbReference type="AlphaFoldDB" id="G0S2W0"/>
<name>G0S2W0_CHATD</name>
<dbReference type="HOGENOM" id="CLU_1876295_0_0_1"/>
<keyword evidence="3" id="KW-1185">Reference proteome</keyword>
<dbReference type="KEGG" id="cthr:CTHT_0018670"/>
<dbReference type="GeneID" id="18255905"/>
<evidence type="ECO:0000313" key="3">
    <source>
        <dbReference type="Proteomes" id="UP000008066"/>
    </source>
</evidence>
<feature type="compositionally biased region" description="Polar residues" evidence="1">
    <location>
        <begin position="106"/>
        <end position="118"/>
    </location>
</feature>
<dbReference type="OMA" id="VRIHIQE"/>
<organism evidence="3">
    <name type="scientific">Chaetomium thermophilum (strain DSM 1495 / CBS 144.50 / IMI 039719)</name>
    <name type="common">Thermochaetoides thermophila</name>
    <dbReference type="NCBI Taxonomy" id="759272"/>
    <lineage>
        <taxon>Eukaryota</taxon>
        <taxon>Fungi</taxon>
        <taxon>Dikarya</taxon>
        <taxon>Ascomycota</taxon>
        <taxon>Pezizomycotina</taxon>
        <taxon>Sordariomycetes</taxon>
        <taxon>Sordariomycetidae</taxon>
        <taxon>Sordariales</taxon>
        <taxon>Chaetomiaceae</taxon>
        <taxon>Thermochaetoides</taxon>
    </lineage>
</organism>
<dbReference type="OrthoDB" id="4567962at2759"/>
<proteinExistence type="predicted"/>
<feature type="region of interest" description="Disordered" evidence="1">
    <location>
        <begin position="1"/>
        <end position="70"/>
    </location>
</feature>
<dbReference type="EMBL" id="GL988040">
    <property type="protein sequence ID" value="EGS22343.1"/>
    <property type="molecule type" value="Genomic_DNA"/>
</dbReference>
<evidence type="ECO:0000313" key="2">
    <source>
        <dbReference type="EMBL" id="EGS22343.1"/>
    </source>
</evidence>
<feature type="region of interest" description="Disordered" evidence="1">
    <location>
        <begin position="97"/>
        <end position="118"/>
    </location>
</feature>
<sequence length="136" mass="15356">MGSAISRCASRGSSRLASDYDDEKILGRQPNWLVPPALWRSRSKTSSGQPVRYRTPTPYPKGDRKPLPHEPQHVRIHIQEKTASTIVTPVVNHLEVASAGKHSRKPQQTSRSIRQPSNITITWESPVTGRLNRFER</sequence>
<evidence type="ECO:0000256" key="1">
    <source>
        <dbReference type="SAM" id="MobiDB-lite"/>
    </source>
</evidence>
<feature type="compositionally biased region" description="Basic and acidic residues" evidence="1">
    <location>
        <begin position="61"/>
        <end position="70"/>
    </location>
</feature>
<accession>G0S2W0</accession>
<gene>
    <name evidence="2" type="ORF">CTHT_0018670</name>
</gene>
<dbReference type="Proteomes" id="UP000008066">
    <property type="component" value="Unassembled WGS sequence"/>
</dbReference>
<dbReference type="RefSeq" id="XP_006692362.1">
    <property type="nucleotide sequence ID" value="XM_006692299.1"/>
</dbReference>